<dbReference type="Proteomes" id="UP000821845">
    <property type="component" value="Chromosome 3"/>
</dbReference>
<gene>
    <name evidence="1" type="ORF">HPB50_000819</name>
</gene>
<proteinExistence type="predicted"/>
<name>A0ACB7SL73_HYAAI</name>
<accession>A0ACB7SL73</accession>
<evidence type="ECO:0000313" key="2">
    <source>
        <dbReference type="Proteomes" id="UP000821845"/>
    </source>
</evidence>
<evidence type="ECO:0000313" key="1">
    <source>
        <dbReference type="EMBL" id="KAH6934796.1"/>
    </source>
</evidence>
<comment type="caution">
    <text evidence="1">The sequence shown here is derived from an EMBL/GenBank/DDBJ whole genome shotgun (WGS) entry which is preliminary data.</text>
</comment>
<protein>
    <submittedName>
        <fullName evidence="1">Uncharacterized protein</fullName>
    </submittedName>
</protein>
<organism evidence="1 2">
    <name type="scientific">Hyalomma asiaticum</name>
    <name type="common">Tick</name>
    <dbReference type="NCBI Taxonomy" id="266040"/>
    <lineage>
        <taxon>Eukaryota</taxon>
        <taxon>Metazoa</taxon>
        <taxon>Ecdysozoa</taxon>
        <taxon>Arthropoda</taxon>
        <taxon>Chelicerata</taxon>
        <taxon>Arachnida</taxon>
        <taxon>Acari</taxon>
        <taxon>Parasitiformes</taxon>
        <taxon>Ixodida</taxon>
        <taxon>Ixodoidea</taxon>
        <taxon>Ixodidae</taxon>
        <taxon>Hyalomminae</taxon>
        <taxon>Hyalomma</taxon>
    </lineage>
</organism>
<sequence>MSEEENETSAEGASKEPSMDFDEYSGKTLAPEYPWKQVTRKKSQKKTENGTQIKEGDMPGRNIANDHDSAQTQPTGSQQRENNAKERGDPSDCRRAVIYRLHFNVCGQQHIGQTDTTFRL</sequence>
<keyword evidence="2" id="KW-1185">Reference proteome</keyword>
<dbReference type="EMBL" id="CM023483">
    <property type="protein sequence ID" value="KAH6934796.1"/>
    <property type="molecule type" value="Genomic_DNA"/>
</dbReference>
<reference evidence="1" key="1">
    <citation type="submission" date="2020-05" db="EMBL/GenBank/DDBJ databases">
        <title>Large-scale comparative analyses of tick genomes elucidate their genetic diversity and vector capacities.</title>
        <authorList>
            <person name="Jia N."/>
            <person name="Wang J."/>
            <person name="Shi W."/>
            <person name="Du L."/>
            <person name="Sun Y."/>
            <person name="Zhan W."/>
            <person name="Jiang J."/>
            <person name="Wang Q."/>
            <person name="Zhang B."/>
            <person name="Ji P."/>
            <person name="Sakyi L.B."/>
            <person name="Cui X."/>
            <person name="Yuan T."/>
            <person name="Jiang B."/>
            <person name="Yang W."/>
            <person name="Lam T.T.-Y."/>
            <person name="Chang Q."/>
            <person name="Ding S."/>
            <person name="Wang X."/>
            <person name="Zhu J."/>
            <person name="Ruan X."/>
            <person name="Zhao L."/>
            <person name="Wei J."/>
            <person name="Que T."/>
            <person name="Du C."/>
            <person name="Cheng J."/>
            <person name="Dai P."/>
            <person name="Han X."/>
            <person name="Huang E."/>
            <person name="Gao Y."/>
            <person name="Liu J."/>
            <person name="Shao H."/>
            <person name="Ye R."/>
            <person name="Li L."/>
            <person name="Wei W."/>
            <person name="Wang X."/>
            <person name="Wang C."/>
            <person name="Yang T."/>
            <person name="Huo Q."/>
            <person name="Li W."/>
            <person name="Guo W."/>
            <person name="Chen H."/>
            <person name="Zhou L."/>
            <person name="Ni X."/>
            <person name="Tian J."/>
            <person name="Zhou Y."/>
            <person name="Sheng Y."/>
            <person name="Liu T."/>
            <person name="Pan Y."/>
            <person name="Xia L."/>
            <person name="Li J."/>
            <person name="Zhao F."/>
            <person name="Cao W."/>
        </authorList>
    </citation>
    <scope>NUCLEOTIDE SEQUENCE</scope>
    <source>
        <strain evidence="1">Hyas-2018</strain>
    </source>
</reference>